<keyword evidence="1" id="KW-0808">Transferase</keyword>
<dbReference type="SUPFAM" id="SSF53448">
    <property type="entry name" value="Nucleotide-diphospho-sugar transferases"/>
    <property type="match status" value="1"/>
</dbReference>
<dbReference type="Proteomes" id="UP000662783">
    <property type="component" value="Chromosome"/>
</dbReference>
<dbReference type="PANTHER" id="PTHR43584:SF5">
    <property type="entry name" value="PROTEIN LICC"/>
    <property type="match status" value="1"/>
</dbReference>
<name>A0A974WHA5_9BACT</name>
<dbReference type="KEGG" id="fuv:JR347_10750"/>
<protein>
    <submittedName>
        <fullName evidence="4">Phosphocholine cytidylyltransferase family protein</fullName>
    </submittedName>
</protein>
<keyword evidence="5" id="KW-1185">Reference proteome</keyword>
<dbReference type="EMBL" id="CP070608">
    <property type="protein sequence ID" value="QSE96095.1"/>
    <property type="molecule type" value="Genomic_DNA"/>
</dbReference>
<evidence type="ECO:0000256" key="2">
    <source>
        <dbReference type="ARBA" id="ARBA00022695"/>
    </source>
</evidence>
<proteinExistence type="predicted"/>
<dbReference type="GO" id="GO:0016779">
    <property type="term" value="F:nucleotidyltransferase activity"/>
    <property type="evidence" value="ECO:0007669"/>
    <property type="project" value="UniProtKB-KW"/>
</dbReference>
<dbReference type="InterPro" id="IPR050065">
    <property type="entry name" value="GlmU-like"/>
</dbReference>
<dbReference type="InterPro" id="IPR029044">
    <property type="entry name" value="Nucleotide-diphossugar_trans"/>
</dbReference>
<dbReference type="Pfam" id="PF12804">
    <property type="entry name" value="NTP_transf_3"/>
    <property type="match status" value="1"/>
</dbReference>
<feature type="domain" description="MobA-like NTP transferase" evidence="3">
    <location>
        <begin position="8"/>
        <end position="134"/>
    </location>
</feature>
<dbReference type="CDD" id="cd02523">
    <property type="entry name" value="PC_cytidylyltransferase"/>
    <property type="match status" value="1"/>
</dbReference>
<organism evidence="4 5">
    <name type="scientific">Fulvivirga lutea</name>
    <dbReference type="NCBI Taxonomy" id="2810512"/>
    <lineage>
        <taxon>Bacteria</taxon>
        <taxon>Pseudomonadati</taxon>
        <taxon>Bacteroidota</taxon>
        <taxon>Cytophagia</taxon>
        <taxon>Cytophagales</taxon>
        <taxon>Fulvivirgaceae</taxon>
        <taxon>Fulvivirga</taxon>
    </lineage>
</organism>
<evidence type="ECO:0000256" key="1">
    <source>
        <dbReference type="ARBA" id="ARBA00022679"/>
    </source>
</evidence>
<accession>A0A974WHA5</accession>
<sequence length="247" mass="28026">MSGAIKTAVILAAGLGSRLKDRTKEKPKAFLEIDGKTLIHRSIENLLNQGITRIIIGTGYLNEFFDNLKNEFPQIETHRNDDYAATGSMYTLYNLKSLINEDFLLLEGDLLYEKAALTHLITDTHQDIVLASGKTNSNDEVYIEANEQSHLTNMSKKPSELNHISGELVGISKISLSTFNLMCDYAMKLYDKGDRSFHYEDDFVGISKTKDIFIKKVEGLAWCEIDDENHLNRALEMVYPLIQQRDQ</sequence>
<keyword evidence="2 4" id="KW-0548">Nucleotidyltransferase</keyword>
<evidence type="ECO:0000259" key="3">
    <source>
        <dbReference type="Pfam" id="PF12804"/>
    </source>
</evidence>
<gene>
    <name evidence="4" type="ORF">JR347_10750</name>
</gene>
<dbReference type="PANTHER" id="PTHR43584">
    <property type="entry name" value="NUCLEOTIDYL TRANSFERASE"/>
    <property type="match status" value="1"/>
</dbReference>
<dbReference type="AlphaFoldDB" id="A0A974WHA5"/>
<evidence type="ECO:0000313" key="4">
    <source>
        <dbReference type="EMBL" id="QSE96095.1"/>
    </source>
</evidence>
<reference evidence="4" key="1">
    <citation type="submission" date="2021-02" db="EMBL/GenBank/DDBJ databases">
        <title>Fulvivirga sp. S481 isolated from sea water.</title>
        <authorList>
            <person name="Bae S.S."/>
            <person name="Baek K."/>
        </authorList>
    </citation>
    <scope>NUCLEOTIDE SEQUENCE</scope>
    <source>
        <strain evidence="4">S481</strain>
    </source>
</reference>
<evidence type="ECO:0000313" key="5">
    <source>
        <dbReference type="Proteomes" id="UP000662783"/>
    </source>
</evidence>
<dbReference type="RefSeq" id="WP_205720608.1">
    <property type="nucleotide sequence ID" value="NZ_CP070608.1"/>
</dbReference>
<dbReference type="Gene3D" id="3.90.550.10">
    <property type="entry name" value="Spore Coat Polysaccharide Biosynthesis Protein SpsA, Chain A"/>
    <property type="match status" value="1"/>
</dbReference>
<dbReference type="InterPro" id="IPR025877">
    <property type="entry name" value="MobA-like_NTP_Trfase"/>
</dbReference>